<proteinExistence type="predicted"/>
<dbReference type="Pfam" id="PF02518">
    <property type="entry name" value="HATPase_c"/>
    <property type="match status" value="1"/>
</dbReference>
<keyword evidence="13" id="KW-0902">Two-component regulatory system</keyword>
<dbReference type="Pfam" id="PF02743">
    <property type="entry name" value="dCache_1"/>
    <property type="match status" value="1"/>
</dbReference>
<evidence type="ECO:0000256" key="16">
    <source>
        <dbReference type="SAM" id="Phobius"/>
    </source>
</evidence>
<dbReference type="CDD" id="cd12914">
    <property type="entry name" value="PDC1_DGC_like"/>
    <property type="match status" value="1"/>
</dbReference>
<evidence type="ECO:0000256" key="6">
    <source>
        <dbReference type="ARBA" id="ARBA00022553"/>
    </source>
</evidence>
<comment type="caution">
    <text evidence="18">The sequence shown here is derived from an EMBL/GenBank/DDBJ whole genome shotgun (WGS) entry which is preliminary data.</text>
</comment>
<protein>
    <recommendedName>
        <fullName evidence="15">C4-dicarboxylate transport sensor protein DctB</fullName>
        <ecNumber evidence="3">2.7.13.3</ecNumber>
    </recommendedName>
</protein>
<dbReference type="OrthoDB" id="9772100at2"/>
<keyword evidence="9" id="KW-0547">Nucleotide-binding</keyword>
<evidence type="ECO:0000313" key="19">
    <source>
        <dbReference type="Proteomes" id="UP000015455"/>
    </source>
</evidence>
<evidence type="ECO:0000259" key="17">
    <source>
        <dbReference type="PROSITE" id="PS50109"/>
    </source>
</evidence>
<dbReference type="PANTHER" id="PTHR43065:SF46">
    <property type="entry name" value="C4-DICARBOXYLATE TRANSPORT SENSOR PROTEIN DCTB"/>
    <property type="match status" value="1"/>
</dbReference>
<evidence type="ECO:0000256" key="14">
    <source>
        <dbReference type="ARBA" id="ARBA00023136"/>
    </source>
</evidence>
<keyword evidence="14 16" id="KW-0472">Membrane</keyword>
<organism evidence="18 19">
    <name type="scientific">Thauera terpenica 58Eu</name>
    <dbReference type="NCBI Taxonomy" id="1348657"/>
    <lineage>
        <taxon>Bacteria</taxon>
        <taxon>Pseudomonadati</taxon>
        <taxon>Pseudomonadota</taxon>
        <taxon>Betaproteobacteria</taxon>
        <taxon>Rhodocyclales</taxon>
        <taxon>Zoogloeaceae</taxon>
        <taxon>Thauera</taxon>
    </lineage>
</organism>
<dbReference type="SMART" id="SM00388">
    <property type="entry name" value="HisKA"/>
    <property type="match status" value="1"/>
</dbReference>
<dbReference type="GO" id="GO:0005886">
    <property type="term" value="C:plasma membrane"/>
    <property type="evidence" value="ECO:0007669"/>
    <property type="project" value="UniProtKB-SubCell"/>
</dbReference>
<dbReference type="AlphaFoldDB" id="T0APF4"/>
<keyword evidence="5" id="KW-0997">Cell inner membrane</keyword>
<feature type="transmembrane region" description="Helical" evidence="16">
    <location>
        <begin position="290"/>
        <end position="312"/>
    </location>
</feature>
<evidence type="ECO:0000256" key="12">
    <source>
        <dbReference type="ARBA" id="ARBA00022989"/>
    </source>
</evidence>
<evidence type="ECO:0000256" key="4">
    <source>
        <dbReference type="ARBA" id="ARBA00022475"/>
    </source>
</evidence>
<keyword evidence="6" id="KW-0597">Phosphoprotein</keyword>
<dbReference type="Gene3D" id="1.10.287.130">
    <property type="match status" value="1"/>
</dbReference>
<dbReference type="Gene3D" id="3.30.450.20">
    <property type="entry name" value="PAS domain"/>
    <property type="match status" value="2"/>
</dbReference>
<keyword evidence="4" id="KW-1003">Cell membrane</keyword>
<evidence type="ECO:0000313" key="18">
    <source>
        <dbReference type="EMBL" id="EPZ14734.1"/>
    </source>
</evidence>
<sequence length="599" mass="64646">MSVGPRRLFVRDVRVLALLVLASLLLWASHAWRLAGSLDELSGHAGQRLALLSASLDAELLRFESLPSVLARHPVLPALLANPDDAQLRAQANALLEDVNARTGAAMLYLIAADGNTLAASNWRRPDSFVGENYAFRPYFRAALAGGTGKFFAVGATTRVPGMFIAHPVRDAAGVAGVLAVKIELTQLEHTWAESGESVMVVDRHGVVALSSEPAWKFGVLSSLSLESRAELAQTRQYYTETLDPLPLLWQDEARARIGGGEFVVGSRELDWLDWRMLMLLDTAPAHADAAWTATVAGLLLCVMVAVALYWVQRARRLRERLGAQAVLERTVTERTADLAASNRRLQREVAERVAAEHKLRGAQRALIEANRLAALGQMAAGVAHEINQPLAAMRSFAGNALTFLERGQLEPLKDNLAHIIGLVERMARLTAQLKVFASRRRGAGGHTPAAQSMQVVAGWFRERLAAAGVELELDDAGLSLPLQAEALEQLLSNLIGNALDALAGRGAGRIELRTCERAGQRCLEVADDGPGISSELRERILQPFYSTKPLGQGLGLGLSIVADLVESSGGRLEIAQSPRGGALVRACWPAQSEEAHDR</sequence>
<dbReference type="FunFam" id="1.10.287.130:FF:000049">
    <property type="entry name" value="C4-dicarboxylate transport sensor protein DctB"/>
    <property type="match status" value="1"/>
</dbReference>
<dbReference type="FunFam" id="3.30.450.20:FF:000127">
    <property type="entry name" value="C4-dicarboxylate transport sensor protein"/>
    <property type="match status" value="1"/>
</dbReference>
<dbReference type="InterPro" id="IPR033479">
    <property type="entry name" value="dCache_1"/>
</dbReference>
<evidence type="ECO:0000256" key="8">
    <source>
        <dbReference type="ARBA" id="ARBA00022692"/>
    </source>
</evidence>
<comment type="subcellular location">
    <subcellularLocation>
        <location evidence="2">Cell inner membrane</location>
        <topology evidence="2">Multi-pass membrane protein</topology>
    </subcellularLocation>
</comment>
<evidence type="ECO:0000256" key="7">
    <source>
        <dbReference type="ARBA" id="ARBA00022679"/>
    </source>
</evidence>
<dbReference type="eggNOG" id="COG4191">
    <property type="taxonomic scope" value="Bacteria"/>
</dbReference>
<dbReference type="EC" id="2.7.13.3" evidence="3"/>
<dbReference type="GO" id="GO:0000155">
    <property type="term" value="F:phosphorelay sensor kinase activity"/>
    <property type="evidence" value="ECO:0007669"/>
    <property type="project" value="InterPro"/>
</dbReference>
<dbReference type="PIRSF" id="PIRSF036431">
    <property type="entry name" value="STHK_DctB"/>
    <property type="match status" value="1"/>
</dbReference>
<keyword evidence="7" id="KW-0808">Transferase</keyword>
<dbReference type="Proteomes" id="UP000015455">
    <property type="component" value="Unassembled WGS sequence"/>
</dbReference>
<dbReference type="PROSITE" id="PS50109">
    <property type="entry name" value="HIS_KIN"/>
    <property type="match status" value="1"/>
</dbReference>
<keyword evidence="10" id="KW-0418">Kinase</keyword>
<dbReference type="InterPro" id="IPR003661">
    <property type="entry name" value="HisK_dim/P_dom"/>
</dbReference>
<dbReference type="InterPro" id="IPR004358">
    <property type="entry name" value="Sig_transdc_His_kin-like_C"/>
</dbReference>
<dbReference type="PRINTS" id="PR00344">
    <property type="entry name" value="BCTRLSENSOR"/>
</dbReference>
<evidence type="ECO:0000256" key="5">
    <source>
        <dbReference type="ARBA" id="ARBA00022519"/>
    </source>
</evidence>
<evidence type="ECO:0000256" key="2">
    <source>
        <dbReference type="ARBA" id="ARBA00004429"/>
    </source>
</evidence>
<dbReference type="InterPro" id="IPR003594">
    <property type="entry name" value="HATPase_dom"/>
</dbReference>
<gene>
    <name evidence="18" type="ORF">M622_04590</name>
</gene>
<dbReference type="CDD" id="cd00082">
    <property type="entry name" value="HisKA"/>
    <property type="match status" value="1"/>
</dbReference>
<accession>T0APF4</accession>
<name>T0APF4_9RHOO</name>
<evidence type="ECO:0000256" key="3">
    <source>
        <dbReference type="ARBA" id="ARBA00012438"/>
    </source>
</evidence>
<dbReference type="PATRIC" id="fig|1348657.5.peg.2674"/>
<keyword evidence="19" id="KW-1185">Reference proteome</keyword>
<reference evidence="18 19" key="1">
    <citation type="submission" date="2013-06" db="EMBL/GenBank/DDBJ databases">
        <title>Draft genome sequence of Thauera terpenica.</title>
        <authorList>
            <person name="Liu B."/>
            <person name="Frostegard A.H."/>
            <person name="Shapleigh J.P."/>
        </authorList>
    </citation>
    <scope>NUCLEOTIDE SEQUENCE [LARGE SCALE GENOMIC DNA]</scope>
    <source>
        <strain evidence="18 19">58Eu</strain>
    </source>
</reference>
<dbReference type="InterPro" id="IPR029151">
    <property type="entry name" value="Sensor-like_sf"/>
</dbReference>
<dbReference type="SUPFAM" id="SSF103190">
    <property type="entry name" value="Sensory domain-like"/>
    <property type="match status" value="1"/>
</dbReference>
<evidence type="ECO:0000256" key="1">
    <source>
        <dbReference type="ARBA" id="ARBA00000085"/>
    </source>
</evidence>
<evidence type="ECO:0000256" key="10">
    <source>
        <dbReference type="ARBA" id="ARBA00022777"/>
    </source>
</evidence>
<evidence type="ECO:0000256" key="9">
    <source>
        <dbReference type="ARBA" id="ARBA00022741"/>
    </source>
</evidence>
<dbReference type="InterPro" id="IPR036097">
    <property type="entry name" value="HisK_dim/P_sf"/>
</dbReference>
<dbReference type="RefSeq" id="WP_021250076.1">
    <property type="nucleotide sequence ID" value="NZ_ATJV01000070.1"/>
</dbReference>
<evidence type="ECO:0000256" key="13">
    <source>
        <dbReference type="ARBA" id="ARBA00023012"/>
    </source>
</evidence>
<evidence type="ECO:0000256" key="11">
    <source>
        <dbReference type="ARBA" id="ARBA00022840"/>
    </source>
</evidence>
<dbReference type="InterPro" id="IPR005467">
    <property type="entry name" value="His_kinase_dom"/>
</dbReference>
<dbReference type="CDD" id="cd00075">
    <property type="entry name" value="HATPase"/>
    <property type="match status" value="1"/>
</dbReference>
<dbReference type="SUPFAM" id="SSF47384">
    <property type="entry name" value="Homodimeric domain of signal transducing histidine kinase"/>
    <property type="match status" value="1"/>
</dbReference>
<dbReference type="Gene3D" id="3.30.565.10">
    <property type="entry name" value="Histidine kinase-like ATPase, C-terminal domain"/>
    <property type="match status" value="1"/>
</dbReference>
<dbReference type="Pfam" id="PF00512">
    <property type="entry name" value="HisKA"/>
    <property type="match status" value="1"/>
</dbReference>
<evidence type="ECO:0000256" key="15">
    <source>
        <dbReference type="ARBA" id="ARBA00073143"/>
    </source>
</evidence>
<dbReference type="SUPFAM" id="SSF55874">
    <property type="entry name" value="ATPase domain of HSP90 chaperone/DNA topoisomerase II/histidine kinase"/>
    <property type="match status" value="1"/>
</dbReference>
<keyword evidence="12 16" id="KW-1133">Transmembrane helix</keyword>
<dbReference type="STRING" id="1348657.M622_04590"/>
<dbReference type="SMART" id="SM00387">
    <property type="entry name" value="HATPase_c"/>
    <property type="match status" value="1"/>
</dbReference>
<feature type="domain" description="Histidine kinase" evidence="17">
    <location>
        <begin position="382"/>
        <end position="593"/>
    </location>
</feature>
<dbReference type="GO" id="GO:0005524">
    <property type="term" value="F:ATP binding"/>
    <property type="evidence" value="ECO:0007669"/>
    <property type="project" value="UniProtKB-KW"/>
</dbReference>
<keyword evidence="8 16" id="KW-0812">Transmembrane</keyword>
<dbReference type="InterPro" id="IPR036890">
    <property type="entry name" value="HATPase_C_sf"/>
</dbReference>
<comment type="catalytic activity">
    <reaction evidence="1">
        <text>ATP + protein L-histidine = ADP + protein N-phospho-L-histidine.</text>
        <dbReference type="EC" id="2.7.13.3"/>
    </reaction>
</comment>
<keyword evidence="11" id="KW-0067">ATP-binding</keyword>
<dbReference type="InterPro" id="IPR017055">
    <property type="entry name" value="Sig_transdc_His_kinase_DctB"/>
</dbReference>
<dbReference type="EMBL" id="ATJV01000070">
    <property type="protein sequence ID" value="EPZ14734.1"/>
    <property type="molecule type" value="Genomic_DNA"/>
</dbReference>
<dbReference type="PANTHER" id="PTHR43065">
    <property type="entry name" value="SENSOR HISTIDINE KINASE"/>
    <property type="match status" value="1"/>
</dbReference>